<proteinExistence type="predicted"/>
<dbReference type="Pfam" id="PF13365">
    <property type="entry name" value="Trypsin_2"/>
    <property type="match status" value="1"/>
</dbReference>
<evidence type="ECO:0008006" key="3">
    <source>
        <dbReference type="Google" id="ProtNLM"/>
    </source>
</evidence>
<dbReference type="AlphaFoldDB" id="A0A015URU5"/>
<accession>A0A015URU5</accession>
<comment type="caution">
    <text evidence="1">The sequence shown here is derived from an EMBL/GenBank/DDBJ whole genome shotgun (WGS) entry which is preliminary data.</text>
</comment>
<dbReference type="InterPro" id="IPR043504">
    <property type="entry name" value="Peptidase_S1_PA_chymotrypsin"/>
</dbReference>
<organism evidence="1 2">
    <name type="scientific">Bacteroides fragilis str. 3988T(B)14</name>
    <dbReference type="NCBI Taxonomy" id="1339315"/>
    <lineage>
        <taxon>Bacteria</taxon>
        <taxon>Pseudomonadati</taxon>
        <taxon>Bacteroidota</taxon>
        <taxon>Bacteroidia</taxon>
        <taxon>Bacteroidales</taxon>
        <taxon>Bacteroidaceae</taxon>
        <taxon>Bacteroides</taxon>
    </lineage>
</organism>
<dbReference type="InterPro" id="IPR009003">
    <property type="entry name" value="Peptidase_S1_PA"/>
</dbReference>
<feature type="non-terminal residue" evidence="1">
    <location>
        <position position="258"/>
    </location>
</feature>
<name>A0A015URU5_BACFG</name>
<dbReference type="RefSeq" id="WP_032587219.1">
    <property type="nucleotide sequence ID" value="NZ_JGCY01000144.1"/>
</dbReference>
<sequence>MSISNSISDFISYSTIRIECITSNGQQSTGTGFFFNFCREGMSCCPAIITNKHVIRDAISCTLTFSLADNSGSPIDTLQHKVNIPDFQKPWKLHPDPKIDLCAMPIANIIMILKEKGINPFYTALDDSLLPQENHKNEFQSMEDIVMVGYPNGIWDALNNKPIFRKGITATHPNRDYMGNKEFLIDAACFPGSSGSPVFIYNEIGYFDGKQFNLGQRRILLLGILYAGPQHFVRGEIQVEDRALTPVSISSVPNNLGM</sequence>
<dbReference type="SUPFAM" id="SSF50494">
    <property type="entry name" value="Trypsin-like serine proteases"/>
    <property type="match status" value="1"/>
</dbReference>
<evidence type="ECO:0000313" key="1">
    <source>
        <dbReference type="EMBL" id="EXY76543.1"/>
    </source>
</evidence>
<protein>
    <recommendedName>
        <fullName evidence="3">Serine protease</fullName>
    </recommendedName>
</protein>
<dbReference type="EMBL" id="JGCY01000144">
    <property type="protein sequence ID" value="EXY76543.1"/>
    <property type="molecule type" value="Genomic_DNA"/>
</dbReference>
<evidence type="ECO:0000313" key="2">
    <source>
        <dbReference type="Proteomes" id="UP000020529"/>
    </source>
</evidence>
<reference evidence="1 2" key="1">
    <citation type="submission" date="2014-02" db="EMBL/GenBank/DDBJ databases">
        <authorList>
            <person name="Sears C."/>
            <person name="Carroll K."/>
            <person name="Sack B.R."/>
            <person name="Qadri F."/>
            <person name="Myers L.L."/>
            <person name="Chung G.-T."/>
            <person name="Escheverria P."/>
            <person name="Fraser C.M."/>
            <person name="Sadzewicz L."/>
            <person name="Shefchek K.A."/>
            <person name="Tallon L."/>
            <person name="Das S.P."/>
            <person name="Daugherty S."/>
            <person name="Mongodin E.F."/>
        </authorList>
    </citation>
    <scope>NUCLEOTIDE SEQUENCE [LARGE SCALE GENOMIC DNA]</scope>
    <source>
        <strain evidence="2">3988T(B)14</strain>
    </source>
</reference>
<gene>
    <name evidence="1" type="ORF">M124_4560</name>
</gene>
<dbReference type="Gene3D" id="2.40.10.10">
    <property type="entry name" value="Trypsin-like serine proteases"/>
    <property type="match status" value="2"/>
</dbReference>
<dbReference type="Proteomes" id="UP000020529">
    <property type="component" value="Unassembled WGS sequence"/>
</dbReference>